<dbReference type="Pfam" id="PF01554">
    <property type="entry name" value="MatE"/>
    <property type="match status" value="2"/>
</dbReference>
<dbReference type="EMBL" id="NBBI01000002">
    <property type="protein sequence ID" value="OWK31097.1"/>
    <property type="molecule type" value="Genomic_DNA"/>
</dbReference>
<evidence type="ECO:0000256" key="2">
    <source>
        <dbReference type="SAM" id="Phobius"/>
    </source>
</evidence>
<proteinExistence type="predicted"/>
<feature type="transmembrane region" description="Helical" evidence="2">
    <location>
        <begin position="331"/>
        <end position="351"/>
    </location>
</feature>
<dbReference type="PANTHER" id="PTHR43298:SF2">
    <property type="entry name" value="FMN_FAD EXPORTER YEEO-RELATED"/>
    <property type="match status" value="1"/>
</dbReference>
<protein>
    <submittedName>
        <fullName evidence="3">Multidrug resistance protein NorM</fullName>
    </submittedName>
</protein>
<feature type="transmembrane region" description="Helical" evidence="2">
    <location>
        <begin position="144"/>
        <end position="161"/>
    </location>
</feature>
<name>A0A245ZMX5_9SPHN</name>
<feature type="transmembrane region" description="Helical" evidence="2">
    <location>
        <begin position="434"/>
        <end position="453"/>
    </location>
</feature>
<feature type="transmembrane region" description="Helical" evidence="2">
    <location>
        <begin position="252"/>
        <end position="280"/>
    </location>
</feature>
<reference evidence="3 4" key="1">
    <citation type="submission" date="2017-03" db="EMBL/GenBank/DDBJ databases">
        <title>Genome sequence of Sphingomonas dokdonensis DSM 21029.</title>
        <authorList>
            <person name="Poehlein A."/>
            <person name="Wuebbeler J.H."/>
            <person name="Steinbuechel A."/>
            <person name="Daniel R."/>
        </authorList>
    </citation>
    <scope>NUCLEOTIDE SEQUENCE [LARGE SCALE GENOMIC DNA]</scope>
    <source>
        <strain evidence="3 4">DSM 21029</strain>
    </source>
</reference>
<gene>
    <name evidence="3" type="primary">norM</name>
    <name evidence="3" type="ORF">SPDO_11020</name>
</gene>
<keyword evidence="2" id="KW-1133">Transmembrane helix</keyword>
<keyword evidence="4" id="KW-1185">Reference proteome</keyword>
<evidence type="ECO:0000256" key="1">
    <source>
        <dbReference type="ARBA" id="ARBA00022448"/>
    </source>
</evidence>
<sequence length="468" mass="49285">MHVAAAPPLTETRPASDRAELAALVRLAGPLVGANLLQMAVYAIDVVFVARLGTVEFAAATLGVFLYSLVMWALMSMATACAPIIAAELGRRRHSVREVRRSFRMALWLAGFSALPFGAALMAGEPILLAAGQDPQVAARAGDFLAIIVWALPASLFAAVMRTVAATLGRPGWAMGVTAMAVGLALVANWALVFGNLGFPALGLEGSAWASVIVSVAMMVAYLAILLLDPVLRRWRLFGRWWRTEWPRMIEILRLGIPISLAVTMESALFGGAAVLMGLIGVTEVAAHAIALNIAALAFQVPLGVAQAATIRVGMGYGARDAAWVARAGRVALIVGIGFMLVTAGLMWAIPRTLIGIYIDVDVASEAAVVALATRLLMVGAVFQLVDGAQAVAAGVLRGLQDTRVPMLIALFGYWVVGFGASVLFGFYTGGGAVGIWIGLAVGLLVVSALLLWRWRARERLGLVPRTI</sequence>
<feature type="transmembrane region" description="Helical" evidence="2">
    <location>
        <begin position="21"/>
        <end position="44"/>
    </location>
</feature>
<dbReference type="RefSeq" id="WP_088366484.1">
    <property type="nucleotide sequence ID" value="NZ_NBBI01000002.1"/>
</dbReference>
<feature type="transmembrane region" description="Helical" evidence="2">
    <location>
        <begin position="64"/>
        <end position="85"/>
    </location>
</feature>
<evidence type="ECO:0000313" key="3">
    <source>
        <dbReference type="EMBL" id="OWK31097.1"/>
    </source>
</evidence>
<dbReference type="GO" id="GO:0005886">
    <property type="term" value="C:plasma membrane"/>
    <property type="evidence" value="ECO:0007669"/>
    <property type="project" value="TreeGrafter"/>
</dbReference>
<feature type="transmembrane region" description="Helical" evidence="2">
    <location>
        <begin position="363"/>
        <end position="386"/>
    </location>
</feature>
<feature type="transmembrane region" description="Helical" evidence="2">
    <location>
        <begin position="407"/>
        <end position="428"/>
    </location>
</feature>
<dbReference type="GO" id="GO:0042910">
    <property type="term" value="F:xenobiotic transmembrane transporter activity"/>
    <property type="evidence" value="ECO:0007669"/>
    <property type="project" value="InterPro"/>
</dbReference>
<feature type="transmembrane region" description="Helical" evidence="2">
    <location>
        <begin position="207"/>
        <end position="232"/>
    </location>
</feature>
<dbReference type="Proteomes" id="UP000197290">
    <property type="component" value="Unassembled WGS sequence"/>
</dbReference>
<dbReference type="NCBIfam" id="TIGR00797">
    <property type="entry name" value="matE"/>
    <property type="match status" value="1"/>
</dbReference>
<dbReference type="CDD" id="cd13131">
    <property type="entry name" value="MATE_NorM_like"/>
    <property type="match status" value="1"/>
</dbReference>
<keyword evidence="2" id="KW-0812">Transmembrane</keyword>
<comment type="caution">
    <text evidence="3">The sequence shown here is derived from an EMBL/GenBank/DDBJ whole genome shotgun (WGS) entry which is preliminary data.</text>
</comment>
<accession>A0A245ZMX5</accession>
<dbReference type="AlphaFoldDB" id="A0A245ZMX5"/>
<dbReference type="InterPro" id="IPR050222">
    <property type="entry name" value="MATE_MdtK"/>
</dbReference>
<keyword evidence="2" id="KW-0472">Membrane</keyword>
<evidence type="ECO:0000313" key="4">
    <source>
        <dbReference type="Proteomes" id="UP000197290"/>
    </source>
</evidence>
<dbReference type="OrthoDB" id="9780160at2"/>
<organism evidence="3 4">
    <name type="scientific">Sphingomonas dokdonensis</name>
    <dbReference type="NCBI Taxonomy" id="344880"/>
    <lineage>
        <taxon>Bacteria</taxon>
        <taxon>Pseudomonadati</taxon>
        <taxon>Pseudomonadota</taxon>
        <taxon>Alphaproteobacteria</taxon>
        <taxon>Sphingomonadales</taxon>
        <taxon>Sphingomonadaceae</taxon>
        <taxon>Sphingomonas</taxon>
    </lineage>
</organism>
<feature type="transmembrane region" description="Helical" evidence="2">
    <location>
        <begin position="173"/>
        <end position="195"/>
    </location>
</feature>
<dbReference type="GO" id="GO:0015297">
    <property type="term" value="F:antiporter activity"/>
    <property type="evidence" value="ECO:0007669"/>
    <property type="project" value="InterPro"/>
</dbReference>
<feature type="transmembrane region" description="Helical" evidence="2">
    <location>
        <begin position="286"/>
        <end position="310"/>
    </location>
</feature>
<dbReference type="PANTHER" id="PTHR43298">
    <property type="entry name" value="MULTIDRUG RESISTANCE PROTEIN NORM-RELATED"/>
    <property type="match status" value="1"/>
</dbReference>
<dbReference type="InterPro" id="IPR002528">
    <property type="entry name" value="MATE_fam"/>
</dbReference>
<feature type="transmembrane region" description="Helical" evidence="2">
    <location>
        <begin position="106"/>
        <end position="124"/>
    </location>
</feature>
<keyword evidence="1" id="KW-0813">Transport</keyword>